<feature type="compositionally biased region" description="Basic and acidic residues" evidence="2">
    <location>
        <begin position="113"/>
        <end position="138"/>
    </location>
</feature>
<dbReference type="RefSeq" id="WP_163967331.1">
    <property type="nucleotide sequence ID" value="NZ_JAAGNX010000003.1"/>
</dbReference>
<dbReference type="PANTHER" id="PTHR47814">
    <property type="entry name" value="PEPTIDYL-TRNA HYDROLASE ARFB"/>
    <property type="match status" value="1"/>
</dbReference>
<evidence type="ECO:0000313" key="4">
    <source>
        <dbReference type="EMBL" id="NDV63598.1"/>
    </source>
</evidence>
<sequence length="138" mass="15694">MLRLSERVTIPDEEILMQAVRAQGAGGQNVNKVSSAIHLFFNIHASSLPDFYKRRLFAHAAHRISEGGVIVIKAQEFRTQAKNREAALERLKEIILAAAAPRKTRKPTRPTRGSKERRITNKKQLSEKKQRRGKPDYP</sequence>
<evidence type="ECO:0000256" key="1">
    <source>
        <dbReference type="ARBA" id="ARBA00010835"/>
    </source>
</evidence>
<gene>
    <name evidence="4" type="primary">arfB</name>
    <name evidence="4" type="ORF">G0Q06_14135</name>
</gene>
<dbReference type="PANTHER" id="PTHR47814:SF1">
    <property type="entry name" value="PEPTIDYL-TRNA HYDROLASE ARFB"/>
    <property type="match status" value="1"/>
</dbReference>
<dbReference type="PROSITE" id="PS00745">
    <property type="entry name" value="RF_PROK_I"/>
    <property type="match status" value="1"/>
</dbReference>
<feature type="domain" description="Prokaryotic-type class I peptide chain release factors" evidence="3">
    <location>
        <begin position="21"/>
        <end position="37"/>
    </location>
</feature>
<dbReference type="GO" id="GO:0072344">
    <property type="term" value="P:rescue of stalled ribosome"/>
    <property type="evidence" value="ECO:0007669"/>
    <property type="project" value="TreeGrafter"/>
</dbReference>
<name>A0A6B2M3Q3_9BACT</name>
<dbReference type="GO" id="GO:0004045">
    <property type="term" value="F:peptidyl-tRNA hydrolase activity"/>
    <property type="evidence" value="ECO:0007669"/>
    <property type="project" value="UniProtKB-EC"/>
</dbReference>
<dbReference type="AlphaFoldDB" id="A0A6B2M3Q3"/>
<evidence type="ECO:0000256" key="2">
    <source>
        <dbReference type="SAM" id="MobiDB-lite"/>
    </source>
</evidence>
<dbReference type="InterPro" id="IPR045853">
    <property type="entry name" value="Pep_chain_release_fac_I_sf"/>
</dbReference>
<proteinExistence type="inferred from homology"/>
<dbReference type="GO" id="GO:0003747">
    <property type="term" value="F:translation release factor activity"/>
    <property type="evidence" value="ECO:0007669"/>
    <property type="project" value="InterPro"/>
</dbReference>
<dbReference type="NCBIfam" id="NF006718">
    <property type="entry name" value="PRK09256.1"/>
    <property type="match status" value="1"/>
</dbReference>
<reference evidence="4 5" key="1">
    <citation type="submission" date="2020-02" db="EMBL/GenBank/DDBJ databases">
        <title>Albibacoteraceae fam. nov., the first described family within the subdivision 4 Verrucomicrobia.</title>
        <authorList>
            <person name="Xi F."/>
        </authorList>
    </citation>
    <scope>NUCLEOTIDE SEQUENCE [LARGE SCALE GENOMIC DNA]</scope>
    <source>
        <strain evidence="4 5">CK1056</strain>
    </source>
</reference>
<protein>
    <submittedName>
        <fullName evidence="4">Aminoacyl-tRNA hydrolase</fullName>
        <ecNumber evidence="4">3.1.1.29</ecNumber>
    </submittedName>
</protein>
<organism evidence="4 5">
    <name type="scientific">Oceanipulchritudo coccoides</name>
    <dbReference type="NCBI Taxonomy" id="2706888"/>
    <lineage>
        <taxon>Bacteria</taxon>
        <taxon>Pseudomonadati</taxon>
        <taxon>Verrucomicrobiota</taxon>
        <taxon>Opitutia</taxon>
        <taxon>Puniceicoccales</taxon>
        <taxon>Oceanipulchritudinaceae</taxon>
        <taxon>Oceanipulchritudo</taxon>
    </lineage>
</organism>
<evidence type="ECO:0000259" key="3">
    <source>
        <dbReference type="PROSITE" id="PS00745"/>
    </source>
</evidence>
<dbReference type="InterPro" id="IPR000352">
    <property type="entry name" value="Pep_chain_release_fac_I"/>
</dbReference>
<keyword evidence="5" id="KW-1185">Reference proteome</keyword>
<dbReference type="Pfam" id="PF00472">
    <property type="entry name" value="RF-1"/>
    <property type="match status" value="1"/>
</dbReference>
<dbReference type="Gene3D" id="3.30.160.20">
    <property type="match status" value="1"/>
</dbReference>
<dbReference type="GO" id="GO:0043022">
    <property type="term" value="F:ribosome binding"/>
    <property type="evidence" value="ECO:0007669"/>
    <property type="project" value="TreeGrafter"/>
</dbReference>
<feature type="region of interest" description="Disordered" evidence="2">
    <location>
        <begin position="99"/>
        <end position="138"/>
    </location>
</feature>
<accession>A0A6B2M3Q3</accession>
<evidence type="ECO:0000313" key="5">
    <source>
        <dbReference type="Proteomes" id="UP000478417"/>
    </source>
</evidence>
<comment type="caution">
    <text evidence="4">The sequence shown here is derived from an EMBL/GenBank/DDBJ whole genome shotgun (WGS) entry which is preliminary data.</text>
</comment>
<comment type="similarity">
    <text evidence="1">Belongs to the prokaryotic/mitochondrial release factor family.</text>
</comment>
<dbReference type="Proteomes" id="UP000478417">
    <property type="component" value="Unassembled WGS sequence"/>
</dbReference>
<dbReference type="EMBL" id="JAAGNX010000003">
    <property type="protein sequence ID" value="NDV63598.1"/>
    <property type="molecule type" value="Genomic_DNA"/>
</dbReference>
<keyword evidence="4" id="KW-0378">Hydrolase</keyword>
<dbReference type="EC" id="3.1.1.29" evidence="4"/>
<dbReference type="SUPFAM" id="SSF75620">
    <property type="entry name" value="Release factor"/>
    <property type="match status" value="1"/>
</dbReference>